<dbReference type="InterPro" id="IPR018333">
    <property type="entry name" value="Squalene_cyclase"/>
</dbReference>
<dbReference type="GO" id="GO:0016104">
    <property type="term" value="P:triterpenoid biosynthetic process"/>
    <property type="evidence" value="ECO:0007669"/>
    <property type="project" value="InterPro"/>
</dbReference>
<gene>
    <name evidence="2" type="ORF">RHSIM_Rhsim02G0211200</name>
</gene>
<dbReference type="Proteomes" id="UP000626092">
    <property type="component" value="Unassembled WGS sequence"/>
</dbReference>
<evidence type="ECO:0000256" key="1">
    <source>
        <dbReference type="ARBA" id="ARBA00023235"/>
    </source>
</evidence>
<name>A0A834HC54_RHOSS</name>
<dbReference type="EMBL" id="WJXA01000002">
    <property type="protein sequence ID" value="KAF7149630.1"/>
    <property type="molecule type" value="Genomic_DNA"/>
</dbReference>
<keyword evidence="3" id="KW-1185">Reference proteome</keyword>
<organism evidence="2 3">
    <name type="scientific">Rhododendron simsii</name>
    <name type="common">Sims's rhododendron</name>
    <dbReference type="NCBI Taxonomy" id="118357"/>
    <lineage>
        <taxon>Eukaryota</taxon>
        <taxon>Viridiplantae</taxon>
        <taxon>Streptophyta</taxon>
        <taxon>Embryophyta</taxon>
        <taxon>Tracheophyta</taxon>
        <taxon>Spermatophyta</taxon>
        <taxon>Magnoliopsida</taxon>
        <taxon>eudicotyledons</taxon>
        <taxon>Gunneridae</taxon>
        <taxon>Pentapetalae</taxon>
        <taxon>asterids</taxon>
        <taxon>Ericales</taxon>
        <taxon>Ericaceae</taxon>
        <taxon>Ericoideae</taxon>
        <taxon>Rhodoreae</taxon>
        <taxon>Rhododendron</taxon>
    </lineage>
</organism>
<dbReference type="GO" id="GO:0005811">
    <property type="term" value="C:lipid droplet"/>
    <property type="evidence" value="ECO:0007669"/>
    <property type="project" value="InterPro"/>
</dbReference>
<reference evidence="2" key="1">
    <citation type="submission" date="2019-11" db="EMBL/GenBank/DDBJ databases">
        <authorList>
            <person name="Liu Y."/>
            <person name="Hou J."/>
            <person name="Li T.-Q."/>
            <person name="Guan C.-H."/>
            <person name="Wu X."/>
            <person name="Wu H.-Z."/>
            <person name="Ling F."/>
            <person name="Zhang R."/>
            <person name="Shi X.-G."/>
            <person name="Ren J.-P."/>
            <person name="Chen E.-F."/>
            <person name="Sun J.-M."/>
        </authorList>
    </citation>
    <scope>NUCLEOTIDE SEQUENCE</scope>
    <source>
        <strain evidence="2">Adult_tree_wgs_1</strain>
        <tissue evidence="2">Leaves</tissue>
    </source>
</reference>
<dbReference type="SUPFAM" id="SSF48239">
    <property type="entry name" value="Terpenoid cyclases/Protein prenyltransferases"/>
    <property type="match status" value="1"/>
</dbReference>
<dbReference type="PANTHER" id="PTHR11764:SF58">
    <property type="entry name" value="BETA-AMYRIN SYNTHASE-RELATED"/>
    <property type="match status" value="1"/>
</dbReference>
<dbReference type="GO" id="GO:0042300">
    <property type="term" value="F:beta-amyrin synthase activity"/>
    <property type="evidence" value="ECO:0007669"/>
    <property type="project" value="TreeGrafter"/>
</dbReference>
<dbReference type="AlphaFoldDB" id="A0A834HC54"/>
<accession>A0A834HC54</accession>
<dbReference type="InterPro" id="IPR008930">
    <property type="entry name" value="Terpenoid_cyclase/PrenylTrfase"/>
</dbReference>
<keyword evidence="1" id="KW-0413">Isomerase</keyword>
<comment type="caution">
    <text evidence="2">The sequence shown here is derived from an EMBL/GenBank/DDBJ whole genome shotgun (WGS) entry which is preliminary data.</text>
</comment>
<proteinExistence type="predicted"/>
<evidence type="ECO:0000313" key="3">
    <source>
        <dbReference type="Proteomes" id="UP000626092"/>
    </source>
</evidence>
<dbReference type="OrthoDB" id="1816632at2759"/>
<evidence type="ECO:0000313" key="2">
    <source>
        <dbReference type="EMBL" id="KAF7149630.1"/>
    </source>
</evidence>
<sequence>MWKLKVAEGHGPWLYSTNNFVGRQIWEFDPDAGTPEEREAVEKARDDYRKNRFRVRPCGDILMRMQLKKENSNIDLSIPPMRLGENEQVNYEAVTTALKKAVRLSCAIQSKDGHWPAENSGPHILMPPIVSTPSYGCNEEDPLQVPFEGLLSSLARLKALFEPILMIEIIQFLALNFEIKLDTL</sequence>
<protein>
    <submittedName>
        <fullName evidence="2">Uncharacterized protein</fullName>
    </submittedName>
</protein>
<dbReference type="PANTHER" id="PTHR11764">
    <property type="entry name" value="TERPENE CYCLASE/MUTASE FAMILY MEMBER"/>
    <property type="match status" value="1"/>
</dbReference>